<dbReference type="AlphaFoldDB" id="A0A382MNF7"/>
<gene>
    <name evidence="1" type="ORF">METZ01_LOCUS302181</name>
</gene>
<sequence>MKRILSAFLFIAPFVLSAQTPLWIWPDQYGSAKTETVYFRKVVELPEGKIKSAKLQATCDNGFSLFVNGKPALAGDNWKNNYSTDIAKLLSAGRNIIAVQGRNEGQVGGFVAQLEITLDGKKTTVVTDTSWTATRTFYGQWKSGKGKDWAKTISTKQMGDSPWGNVFAGAARGSSAPGDGGAIKVAKGFKADLLYTV</sequence>
<dbReference type="SUPFAM" id="SSF49785">
    <property type="entry name" value="Galactose-binding domain-like"/>
    <property type="match status" value="1"/>
</dbReference>
<dbReference type="EMBL" id="UINC01094244">
    <property type="protein sequence ID" value="SVC49327.1"/>
    <property type="molecule type" value="Genomic_DNA"/>
</dbReference>
<evidence type="ECO:0000313" key="1">
    <source>
        <dbReference type="EMBL" id="SVC49327.1"/>
    </source>
</evidence>
<feature type="non-terminal residue" evidence="1">
    <location>
        <position position="197"/>
    </location>
</feature>
<accession>A0A382MNF7</accession>
<dbReference type="Gene3D" id="2.60.120.260">
    <property type="entry name" value="Galactose-binding domain-like"/>
    <property type="match status" value="1"/>
</dbReference>
<dbReference type="InterPro" id="IPR008979">
    <property type="entry name" value="Galactose-bd-like_sf"/>
</dbReference>
<proteinExistence type="predicted"/>
<protein>
    <submittedName>
        <fullName evidence="1">Uncharacterized protein</fullName>
    </submittedName>
</protein>
<organism evidence="1">
    <name type="scientific">marine metagenome</name>
    <dbReference type="NCBI Taxonomy" id="408172"/>
    <lineage>
        <taxon>unclassified sequences</taxon>
        <taxon>metagenomes</taxon>
        <taxon>ecological metagenomes</taxon>
    </lineage>
</organism>
<name>A0A382MNF7_9ZZZZ</name>
<reference evidence="1" key="1">
    <citation type="submission" date="2018-05" db="EMBL/GenBank/DDBJ databases">
        <authorList>
            <person name="Lanie J.A."/>
            <person name="Ng W.-L."/>
            <person name="Kazmierczak K.M."/>
            <person name="Andrzejewski T.M."/>
            <person name="Davidsen T.M."/>
            <person name="Wayne K.J."/>
            <person name="Tettelin H."/>
            <person name="Glass J.I."/>
            <person name="Rusch D."/>
            <person name="Podicherti R."/>
            <person name="Tsui H.-C.T."/>
            <person name="Winkler M.E."/>
        </authorList>
    </citation>
    <scope>NUCLEOTIDE SEQUENCE</scope>
</reference>